<sequence>MILSSDVEPWLPGDWPKALATSPYMSTQSYIIFRAIIMLLFIGHFIAHLLEYFEEEGLMYWIYFSRWVTTLEVIEQVLSFSVVLWASQRLSSNAPNPPEVPVLVKVYIALLSMVLPSVLLSAGLYYALTPYWPPPYVSLFIHGGDVILLNLSFFMGRFPYGWNKMGWIGVLGVSYTVWTLIHFWLQIGTDDSAPCGRPLKPGMLGGKRDSHYLTGNT</sequence>
<gene>
    <name evidence="2" type="ORF">CCMP2556_LOCUS52098</name>
</gene>
<reference evidence="2 3" key="1">
    <citation type="submission" date="2024-02" db="EMBL/GenBank/DDBJ databases">
        <authorList>
            <person name="Chen Y."/>
            <person name="Shah S."/>
            <person name="Dougan E. K."/>
            <person name="Thang M."/>
            <person name="Chan C."/>
        </authorList>
    </citation>
    <scope>NUCLEOTIDE SEQUENCE [LARGE SCALE GENOMIC DNA]</scope>
</reference>
<keyword evidence="1" id="KW-0812">Transmembrane</keyword>
<keyword evidence="1" id="KW-1133">Transmembrane helix</keyword>
<feature type="transmembrane region" description="Helical" evidence="1">
    <location>
        <begin position="134"/>
        <end position="154"/>
    </location>
</feature>
<feature type="transmembrane region" description="Helical" evidence="1">
    <location>
        <begin position="166"/>
        <end position="185"/>
    </location>
</feature>
<evidence type="ECO:0000313" key="2">
    <source>
        <dbReference type="EMBL" id="CAK9112387.1"/>
    </source>
</evidence>
<evidence type="ECO:0008006" key="4">
    <source>
        <dbReference type="Google" id="ProtNLM"/>
    </source>
</evidence>
<organism evidence="2 3">
    <name type="scientific">Durusdinium trenchii</name>
    <dbReference type="NCBI Taxonomy" id="1381693"/>
    <lineage>
        <taxon>Eukaryota</taxon>
        <taxon>Sar</taxon>
        <taxon>Alveolata</taxon>
        <taxon>Dinophyceae</taxon>
        <taxon>Suessiales</taxon>
        <taxon>Symbiodiniaceae</taxon>
        <taxon>Durusdinium</taxon>
    </lineage>
</organism>
<keyword evidence="3" id="KW-1185">Reference proteome</keyword>
<proteinExistence type="predicted"/>
<dbReference type="EMBL" id="CAXAMN010027695">
    <property type="protein sequence ID" value="CAK9112387.1"/>
    <property type="molecule type" value="Genomic_DNA"/>
</dbReference>
<keyword evidence="1" id="KW-0472">Membrane</keyword>
<comment type="caution">
    <text evidence="2">The sequence shown here is derived from an EMBL/GenBank/DDBJ whole genome shotgun (WGS) entry which is preliminary data.</text>
</comment>
<evidence type="ECO:0000256" key="1">
    <source>
        <dbReference type="SAM" id="Phobius"/>
    </source>
</evidence>
<accession>A0ABP0SJ43</accession>
<dbReference type="Proteomes" id="UP001642484">
    <property type="component" value="Unassembled WGS sequence"/>
</dbReference>
<evidence type="ECO:0000313" key="3">
    <source>
        <dbReference type="Proteomes" id="UP001642484"/>
    </source>
</evidence>
<name>A0ABP0SJ43_9DINO</name>
<feature type="transmembrane region" description="Helical" evidence="1">
    <location>
        <begin position="31"/>
        <end position="50"/>
    </location>
</feature>
<feature type="transmembrane region" description="Helical" evidence="1">
    <location>
        <begin position="106"/>
        <end position="128"/>
    </location>
</feature>
<protein>
    <recommendedName>
        <fullName evidence="4">Derlin</fullName>
    </recommendedName>
</protein>